<keyword evidence="3" id="KW-1185">Reference proteome</keyword>
<gene>
    <name evidence="2" type="ORF">HJC23_008132</name>
</gene>
<organism evidence="2 3">
    <name type="scientific">Cyclotella cryptica</name>
    <dbReference type="NCBI Taxonomy" id="29204"/>
    <lineage>
        <taxon>Eukaryota</taxon>
        <taxon>Sar</taxon>
        <taxon>Stramenopiles</taxon>
        <taxon>Ochrophyta</taxon>
        <taxon>Bacillariophyta</taxon>
        <taxon>Coscinodiscophyceae</taxon>
        <taxon>Thalassiosirophycidae</taxon>
        <taxon>Stephanodiscales</taxon>
        <taxon>Stephanodiscaceae</taxon>
        <taxon>Cyclotella</taxon>
    </lineage>
</organism>
<dbReference type="Proteomes" id="UP001516023">
    <property type="component" value="Unassembled WGS sequence"/>
</dbReference>
<name>A0ABD3PP43_9STRA</name>
<reference evidence="2 3" key="1">
    <citation type="journal article" date="2020" name="G3 (Bethesda)">
        <title>Improved Reference Genome for Cyclotella cryptica CCMP332, a Model for Cell Wall Morphogenesis, Salinity Adaptation, and Lipid Production in Diatoms (Bacillariophyta).</title>
        <authorList>
            <person name="Roberts W.R."/>
            <person name="Downey K.M."/>
            <person name="Ruck E.C."/>
            <person name="Traller J.C."/>
            <person name="Alverson A.J."/>
        </authorList>
    </citation>
    <scope>NUCLEOTIDE SEQUENCE [LARGE SCALE GENOMIC DNA]</scope>
    <source>
        <strain evidence="2 3">CCMP332</strain>
    </source>
</reference>
<dbReference type="EMBL" id="JABMIG020000162">
    <property type="protein sequence ID" value="KAL3788070.1"/>
    <property type="molecule type" value="Genomic_DNA"/>
</dbReference>
<feature type="domain" description="Helicase-associated" evidence="1">
    <location>
        <begin position="20"/>
        <end position="79"/>
    </location>
</feature>
<proteinExistence type="predicted"/>
<evidence type="ECO:0000313" key="3">
    <source>
        <dbReference type="Proteomes" id="UP001516023"/>
    </source>
</evidence>
<feature type="domain" description="Helicase-associated" evidence="1">
    <location>
        <begin position="85"/>
        <end position="142"/>
    </location>
</feature>
<dbReference type="InterPro" id="IPR005114">
    <property type="entry name" value="Helicase_assoc"/>
</dbReference>
<accession>A0ABD3PP43</accession>
<dbReference type="AlphaFoldDB" id="A0ABD3PP43"/>
<dbReference type="Gene3D" id="6.10.140.530">
    <property type="match status" value="2"/>
</dbReference>
<comment type="caution">
    <text evidence="2">The sequence shown here is derived from an EMBL/GenBank/DDBJ whole genome shotgun (WGS) entry which is preliminary data.</text>
</comment>
<dbReference type="PANTHER" id="PTHR33418">
    <property type="entry name" value="HELICASE-ASSOCIATED"/>
    <property type="match status" value="1"/>
</dbReference>
<sequence length="143" mass="17216">MPIDRKKLLDDIGFVWDPRDDVWSIRFAELKEYKAQHGDCNVPIGHTSALSGWVREQRKRNEYKSMDMERKKLLDDIGFVWDPLDFAWKTRFAELKEYKTQYGDCNIPHRYDSCLYRWVKNQRMKMTSLDPERKKMLDSIGFS</sequence>
<evidence type="ECO:0000259" key="1">
    <source>
        <dbReference type="Pfam" id="PF03457"/>
    </source>
</evidence>
<evidence type="ECO:0000313" key="2">
    <source>
        <dbReference type="EMBL" id="KAL3788070.1"/>
    </source>
</evidence>
<dbReference type="Pfam" id="PF03457">
    <property type="entry name" value="HA"/>
    <property type="match status" value="2"/>
</dbReference>
<dbReference type="PANTHER" id="PTHR33418:SF1">
    <property type="entry name" value="HELICASE-ASSOCIATED DOMAIN-CONTAINING PROTEIN"/>
    <property type="match status" value="1"/>
</dbReference>
<protein>
    <recommendedName>
        <fullName evidence="1">Helicase-associated domain-containing protein</fullName>
    </recommendedName>
</protein>